<evidence type="ECO:0000313" key="10">
    <source>
        <dbReference type="Proteomes" id="UP000574067"/>
    </source>
</evidence>
<reference evidence="9 10" key="1">
    <citation type="submission" date="2020-04" db="EMBL/GenBank/DDBJ databases">
        <title>Azohydromonas sp. isolated from soil.</title>
        <authorList>
            <person name="Dahal R.H."/>
        </authorList>
    </citation>
    <scope>NUCLEOTIDE SEQUENCE [LARGE SCALE GENOMIC DNA]</scope>
    <source>
        <strain evidence="9 10">G-1-1-14</strain>
    </source>
</reference>
<feature type="transmembrane region" description="Helical" evidence="7">
    <location>
        <begin position="257"/>
        <end position="276"/>
    </location>
</feature>
<comment type="subcellular location">
    <subcellularLocation>
        <location evidence="1 7">Cell membrane</location>
        <topology evidence="1 7">Multi-pass membrane protein</topology>
    </subcellularLocation>
</comment>
<keyword evidence="10" id="KW-1185">Reference proteome</keyword>
<evidence type="ECO:0000256" key="1">
    <source>
        <dbReference type="ARBA" id="ARBA00004651"/>
    </source>
</evidence>
<evidence type="ECO:0000256" key="6">
    <source>
        <dbReference type="ARBA" id="ARBA00023136"/>
    </source>
</evidence>
<sequence length="290" mass="30341">MAALDDTTLPAPRRAWPLGRLSRPGLLGLGGVMLLLAVGTLAPLLFDLDPYGLSQRLRWPPTPGAGGPWLGTDDLGRDQLARLVYGARTSLGIGLAVVASSLGVGTLLGLLAGVYGGWVDRLVARAMDLAMSLPSILLAIVVVAVLGPGLLNAVLAVSLVAVPRFVRVVRSVAVLEMRKPYVQAARSCGVSRWRLLYSEVLPNCRAPVIVQAALGFSDAILEIAALGFLGLGAPAPVAEWGAMLADARPFIETEPHLMLLPGLCILAAVLSFNLLGDALRDALDPRTGSR</sequence>
<dbReference type="AlphaFoldDB" id="A0A848FF25"/>
<keyword evidence="6 7" id="KW-0472">Membrane</keyword>
<evidence type="ECO:0000256" key="2">
    <source>
        <dbReference type="ARBA" id="ARBA00022448"/>
    </source>
</evidence>
<comment type="caution">
    <text evidence="9">The sequence shown here is derived from an EMBL/GenBank/DDBJ whole genome shotgun (WGS) entry which is preliminary data.</text>
</comment>
<dbReference type="GO" id="GO:0055085">
    <property type="term" value="P:transmembrane transport"/>
    <property type="evidence" value="ECO:0007669"/>
    <property type="project" value="InterPro"/>
</dbReference>
<dbReference type="EMBL" id="JABBFW010000026">
    <property type="protein sequence ID" value="NML18018.1"/>
    <property type="molecule type" value="Genomic_DNA"/>
</dbReference>
<gene>
    <name evidence="9" type="ORF">HHL10_23900</name>
</gene>
<dbReference type="PANTHER" id="PTHR43386">
    <property type="entry name" value="OLIGOPEPTIDE TRANSPORT SYSTEM PERMEASE PROTEIN APPC"/>
    <property type="match status" value="1"/>
</dbReference>
<keyword evidence="3" id="KW-1003">Cell membrane</keyword>
<dbReference type="Pfam" id="PF00528">
    <property type="entry name" value="BPD_transp_1"/>
    <property type="match status" value="1"/>
</dbReference>
<protein>
    <submittedName>
        <fullName evidence="9">ABC transporter permease</fullName>
    </submittedName>
</protein>
<name>A0A848FF25_9BURK</name>
<evidence type="ECO:0000256" key="4">
    <source>
        <dbReference type="ARBA" id="ARBA00022692"/>
    </source>
</evidence>
<dbReference type="CDD" id="cd06261">
    <property type="entry name" value="TM_PBP2"/>
    <property type="match status" value="1"/>
</dbReference>
<dbReference type="GO" id="GO:0005886">
    <property type="term" value="C:plasma membrane"/>
    <property type="evidence" value="ECO:0007669"/>
    <property type="project" value="UniProtKB-SubCell"/>
</dbReference>
<keyword evidence="2 7" id="KW-0813">Transport</keyword>
<comment type="similarity">
    <text evidence="7">Belongs to the binding-protein-dependent transport system permease family.</text>
</comment>
<organism evidence="9 10">
    <name type="scientific">Azohydromonas caseinilytica</name>
    <dbReference type="NCBI Taxonomy" id="2728836"/>
    <lineage>
        <taxon>Bacteria</taxon>
        <taxon>Pseudomonadati</taxon>
        <taxon>Pseudomonadota</taxon>
        <taxon>Betaproteobacteria</taxon>
        <taxon>Burkholderiales</taxon>
        <taxon>Sphaerotilaceae</taxon>
        <taxon>Azohydromonas</taxon>
    </lineage>
</organism>
<feature type="transmembrane region" description="Helical" evidence="7">
    <location>
        <begin position="91"/>
        <end position="116"/>
    </location>
</feature>
<dbReference type="InterPro" id="IPR035906">
    <property type="entry name" value="MetI-like_sf"/>
</dbReference>
<evidence type="ECO:0000259" key="8">
    <source>
        <dbReference type="PROSITE" id="PS50928"/>
    </source>
</evidence>
<dbReference type="Proteomes" id="UP000574067">
    <property type="component" value="Unassembled WGS sequence"/>
</dbReference>
<feature type="transmembrane region" description="Helical" evidence="7">
    <location>
        <begin position="136"/>
        <end position="162"/>
    </location>
</feature>
<dbReference type="PANTHER" id="PTHR43386:SF1">
    <property type="entry name" value="D,D-DIPEPTIDE TRANSPORT SYSTEM PERMEASE PROTEIN DDPC-RELATED"/>
    <property type="match status" value="1"/>
</dbReference>
<dbReference type="InterPro" id="IPR000515">
    <property type="entry name" value="MetI-like"/>
</dbReference>
<proteinExistence type="inferred from homology"/>
<dbReference type="Gene3D" id="1.10.3720.10">
    <property type="entry name" value="MetI-like"/>
    <property type="match status" value="1"/>
</dbReference>
<evidence type="ECO:0000313" key="9">
    <source>
        <dbReference type="EMBL" id="NML18018.1"/>
    </source>
</evidence>
<accession>A0A848FF25</accession>
<dbReference type="SUPFAM" id="SSF161098">
    <property type="entry name" value="MetI-like"/>
    <property type="match status" value="1"/>
</dbReference>
<keyword evidence="4 7" id="KW-0812">Transmembrane</keyword>
<feature type="transmembrane region" description="Helical" evidence="7">
    <location>
        <begin position="26"/>
        <end position="46"/>
    </location>
</feature>
<feature type="domain" description="ABC transmembrane type-1" evidence="8">
    <location>
        <begin position="87"/>
        <end position="276"/>
    </location>
</feature>
<evidence type="ECO:0000256" key="7">
    <source>
        <dbReference type="RuleBase" id="RU363032"/>
    </source>
</evidence>
<evidence type="ECO:0000256" key="5">
    <source>
        <dbReference type="ARBA" id="ARBA00022989"/>
    </source>
</evidence>
<dbReference type="PROSITE" id="PS50928">
    <property type="entry name" value="ABC_TM1"/>
    <property type="match status" value="1"/>
</dbReference>
<dbReference type="InterPro" id="IPR050366">
    <property type="entry name" value="BP-dependent_transpt_permease"/>
</dbReference>
<evidence type="ECO:0000256" key="3">
    <source>
        <dbReference type="ARBA" id="ARBA00022475"/>
    </source>
</evidence>
<dbReference type="RefSeq" id="WP_169162921.1">
    <property type="nucleotide sequence ID" value="NZ_JABBFW010000026.1"/>
</dbReference>
<keyword evidence="5 7" id="KW-1133">Transmembrane helix</keyword>
<feature type="transmembrane region" description="Helical" evidence="7">
    <location>
        <begin position="219"/>
        <end position="237"/>
    </location>
</feature>